<dbReference type="GO" id="GO:0016887">
    <property type="term" value="F:ATP hydrolysis activity"/>
    <property type="evidence" value="ECO:0007669"/>
    <property type="project" value="TreeGrafter"/>
</dbReference>
<keyword evidence="1" id="KW-0547">Nucleotide-binding</keyword>
<gene>
    <name evidence="3" type="ORF">ATL40_1920</name>
</gene>
<dbReference type="EMBL" id="PDJD01000001">
    <property type="protein sequence ID" value="PFG20322.1"/>
    <property type="molecule type" value="Genomic_DNA"/>
</dbReference>
<dbReference type="GO" id="GO:0005829">
    <property type="term" value="C:cytosol"/>
    <property type="evidence" value="ECO:0007669"/>
    <property type="project" value="TreeGrafter"/>
</dbReference>
<sequence>MADRGVLLWLSGTSEPDVVASLDAAADLQVVRRCADLAELLAAAAAGLGSAAVLGLGRGVDRNRIADLRREGVAVVLVAARADAARATSLGADAVLVEAEGLDQDVVRAVRAVLQARASEGHAVSEGGRDPREEVRAEPDLTVEGAAPVRPREAAVALEGGAVSGVGAGGRVIVVWSAPGSPGRSTVAWNLAAECASLLSAQVAERPSVPERRGTATAPDPETAPDAAVGAVALVDADTFAPSLAQAAALVEDSSAIAALCRAAAQGVLDPSTIRRRRARLPEGVDLFSGLTRADRWREVGGESFGEVIEALRARYRVTVIDVAAGLEQPGLRGVDRWQATRAALGRADDIVVLVAADPIGVRRGVHALADLHETGAPGTRHVVVSKVRQSSAGRAPGEAVAGALRRFAHVEPAAEIPLGSQVDEALLRGIPLLSVAPRGAVRLAVRGLAASLLGVPEALPGRRGARRRIANRRVG</sequence>
<dbReference type="SUPFAM" id="SSF52540">
    <property type="entry name" value="P-loop containing nucleoside triphosphate hydrolases"/>
    <property type="match status" value="1"/>
</dbReference>
<keyword evidence="3" id="KW-0969">Cilium</keyword>
<keyword evidence="3" id="KW-0282">Flagellum</keyword>
<dbReference type="Proteomes" id="UP000224915">
    <property type="component" value="Unassembled WGS sequence"/>
</dbReference>
<dbReference type="AlphaFoldDB" id="A0A2A9D2Y8"/>
<dbReference type="InterPro" id="IPR050625">
    <property type="entry name" value="ParA/MinD_ATPase"/>
</dbReference>
<dbReference type="Gene3D" id="3.40.50.300">
    <property type="entry name" value="P-loop containing nucleotide triphosphate hydrolases"/>
    <property type="match status" value="1"/>
</dbReference>
<evidence type="ECO:0000256" key="2">
    <source>
        <dbReference type="ARBA" id="ARBA00022840"/>
    </source>
</evidence>
<accession>A0A2A9D2Y8</accession>
<keyword evidence="3" id="KW-0966">Cell projection</keyword>
<keyword evidence="2" id="KW-0067">ATP-binding</keyword>
<dbReference type="PANTHER" id="PTHR43384">
    <property type="entry name" value="SEPTUM SITE-DETERMINING PROTEIN MIND HOMOLOG, CHLOROPLASTIC-RELATED"/>
    <property type="match status" value="1"/>
</dbReference>
<dbReference type="RefSeq" id="WP_098469328.1">
    <property type="nucleotide sequence ID" value="NZ_PDJD01000001.1"/>
</dbReference>
<dbReference type="OrthoDB" id="3217709at2"/>
<comment type="caution">
    <text evidence="3">The sequence shown here is derived from an EMBL/GenBank/DDBJ whole genome shotgun (WGS) entry which is preliminary data.</text>
</comment>
<protein>
    <submittedName>
        <fullName evidence="3">MinD-like ATPase involved in chromosome partitioning or flagellar assembly</fullName>
    </submittedName>
</protein>
<dbReference type="GO" id="GO:0009898">
    <property type="term" value="C:cytoplasmic side of plasma membrane"/>
    <property type="evidence" value="ECO:0007669"/>
    <property type="project" value="TreeGrafter"/>
</dbReference>
<name>A0A2A9D2Y8_9MICO</name>
<evidence type="ECO:0000313" key="4">
    <source>
        <dbReference type="Proteomes" id="UP000224915"/>
    </source>
</evidence>
<dbReference type="InterPro" id="IPR027417">
    <property type="entry name" value="P-loop_NTPase"/>
</dbReference>
<evidence type="ECO:0000313" key="3">
    <source>
        <dbReference type="EMBL" id="PFG20322.1"/>
    </source>
</evidence>
<proteinExistence type="predicted"/>
<dbReference type="GO" id="GO:0005524">
    <property type="term" value="F:ATP binding"/>
    <property type="evidence" value="ECO:0007669"/>
    <property type="project" value="UniProtKB-KW"/>
</dbReference>
<dbReference type="PANTHER" id="PTHR43384:SF6">
    <property type="entry name" value="SEPTUM SITE-DETERMINING PROTEIN MIND HOMOLOG, CHLOROPLASTIC"/>
    <property type="match status" value="1"/>
</dbReference>
<dbReference type="GO" id="GO:0051782">
    <property type="term" value="P:negative regulation of cell division"/>
    <property type="evidence" value="ECO:0007669"/>
    <property type="project" value="TreeGrafter"/>
</dbReference>
<organism evidence="3 4">
    <name type="scientific">Serinibacter salmoneus</name>
    <dbReference type="NCBI Taxonomy" id="556530"/>
    <lineage>
        <taxon>Bacteria</taxon>
        <taxon>Bacillati</taxon>
        <taxon>Actinomycetota</taxon>
        <taxon>Actinomycetes</taxon>
        <taxon>Micrococcales</taxon>
        <taxon>Beutenbergiaceae</taxon>
        <taxon>Serinibacter</taxon>
    </lineage>
</organism>
<reference evidence="3 4" key="1">
    <citation type="submission" date="2017-10" db="EMBL/GenBank/DDBJ databases">
        <title>Sequencing the genomes of 1000 actinobacteria strains.</title>
        <authorList>
            <person name="Klenk H.-P."/>
        </authorList>
    </citation>
    <scope>NUCLEOTIDE SEQUENCE [LARGE SCALE GENOMIC DNA]</scope>
    <source>
        <strain evidence="3 4">DSM 21801</strain>
    </source>
</reference>
<evidence type="ECO:0000256" key="1">
    <source>
        <dbReference type="ARBA" id="ARBA00022741"/>
    </source>
</evidence>
<keyword evidence="4" id="KW-1185">Reference proteome</keyword>